<dbReference type="InterPro" id="IPR036259">
    <property type="entry name" value="MFS_trans_sf"/>
</dbReference>
<evidence type="ECO:0000313" key="11">
    <source>
        <dbReference type="Proteomes" id="UP000182427"/>
    </source>
</evidence>
<dbReference type="Gene3D" id="1.20.1720.10">
    <property type="entry name" value="Multidrug resistance protein D"/>
    <property type="match status" value="1"/>
</dbReference>
<feature type="transmembrane region" description="Helical" evidence="8">
    <location>
        <begin position="202"/>
        <end position="221"/>
    </location>
</feature>
<feature type="transmembrane region" description="Helical" evidence="8">
    <location>
        <begin position="265"/>
        <end position="289"/>
    </location>
</feature>
<keyword evidence="3" id="KW-0813">Transport</keyword>
<evidence type="ECO:0000256" key="7">
    <source>
        <dbReference type="ARBA" id="ARBA00023136"/>
    </source>
</evidence>
<feature type="transmembrane region" description="Helical" evidence="8">
    <location>
        <begin position="12"/>
        <end position="32"/>
    </location>
</feature>
<keyword evidence="6 8" id="KW-1133">Transmembrane helix</keyword>
<keyword evidence="4" id="KW-1003">Cell membrane</keyword>
<name>A0A1G7EKM5_9BACT</name>
<comment type="similarity">
    <text evidence="2">Belongs to the major facilitator superfamily. EmrB family.</text>
</comment>
<proteinExistence type="inferred from homology"/>
<keyword evidence="5 8" id="KW-0812">Transmembrane</keyword>
<dbReference type="GO" id="GO:0022857">
    <property type="term" value="F:transmembrane transporter activity"/>
    <property type="evidence" value="ECO:0007669"/>
    <property type="project" value="InterPro"/>
</dbReference>
<evidence type="ECO:0000256" key="1">
    <source>
        <dbReference type="ARBA" id="ARBA00004651"/>
    </source>
</evidence>
<sequence length="459" mass="49415">MSSVATERADTALIWKVGAVAVMGSFLSQMDATVVNVSLPTLVRDLHSNLSVMQWVTSGYLLALAFMLPMNGWLVDRIGARRLYMICLSTFTVSSALCAAASSAEMLVAFRVLQGLSGGLLAPMAQLMMARVAGKNMARVMGYATLPILLGPLVGPVIAGAILQHASWHWLFLINVPVGIIAVLCAMFLLPNDEAERNPRSLDLTGLAILSPGMVLFLYGADHVRERIGMVLLSIAALCLVFFVRHARLRGDDALVDLKLFHGTFRVAAMTQFLSNGAVYSFQLMLPYLLVRQMGFSPAKVGWLLMPLGLGMLLVYPSNGWLQERFGIRRLAVVGASIVALTTVPFVLMSMRGLSLPVLVIALFLRGMGQGAIGLPSITSAYLSVPRRELPMATTSMNIVQRLGGPTLTTLCATLLAWGMEQGTQPAAFAWVFGFLCLINLAVVAATLRLPLRASQAHA</sequence>
<feature type="transmembrane region" description="Helical" evidence="8">
    <location>
        <begin position="108"/>
        <end position="128"/>
    </location>
</feature>
<keyword evidence="11" id="KW-1185">Reference proteome</keyword>
<dbReference type="Proteomes" id="UP000182427">
    <property type="component" value="Chromosome I"/>
</dbReference>
<evidence type="ECO:0000259" key="9">
    <source>
        <dbReference type="PROSITE" id="PS50850"/>
    </source>
</evidence>
<feature type="transmembrane region" description="Helical" evidence="8">
    <location>
        <begin position="331"/>
        <end position="348"/>
    </location>
</feature>
<keyword evidence="7 8" id="KW-0472">Membrane</keyword>
<dbReference type="PRINTS" id="PR01036">
    <property type="entry name" value="TCRTETB"/>
</dbReference>
<feature type="transmembrane region" description="Helical" evidence="8">
    <location>
        <begin position="83"/>
        <end position="102"/>
    </location>
</feature>
<comment type="subcellular location">
    <subcellularLocation>
        <location evidence="1">Cell membrane</location>
        <topology evidence="1">Multi-pass membrane protein</topology>
    </subcellularLocation>
</comment>
<feature type="transmembrane region" description="Helical" evidence="8">
    <location>
        <begin position="140"/>
        <end position="162"/>
    </location>
</feature>
<dbReference type="InterPro" id="IPR020846">
    <property type="entry name" value="MFS_dom"/>
</dbReference>
<feature type="transmembrane region" description="Helical" evidence="8">
    <location>
        <begin position="168"/>
        <end position="190"/>
    </location>
</feature>
<dbReference type="AlphaFoldDB" id="A0A1G7EKM5"/>
<evidence type="ECO:0000313" key="10">
    <source>
        <dbReference type="EMBL" id="SDE64198.1"/>
    </source>
</evidence>
<dbReference type="InterPro" id="IPR011701">
    <property type="entry name" value="MFS"/>
</dbReference>
<dbReference type="PROSITE" id="PS50850">
    <property type="entry name" value="MFS"/>
    <property type="match status" value="1"/>
</dbReference>
<reference evidence="10 11" key="1">
    <citation type="submission" date="2016-10" db="EMBL/GenBank/DDBJ databases">
        <authorList>
            <person name="de Groot N.N."/>
        </authorList>
    </citation>
    <scope>NUCLEOTIDE SEQUENCE [LARGE SCALE GENOMIC DNA]</scope>
    <source>
        <strain evidence="10 11">GAS232</strain>
    </source>
</reference>
<evidence type="ECO:0000256" key="4">
    <source>
        <dbReference type="ARBA" id="ARBA00022475"/>
    </source>
</evidence>
<feature type="transmembrane region" description="Helical" evidence="8">
    <location>
        <begin position="399"/>
        <end position="420"/>
    </location>
</feature>
<accession>A0A1G7EKM5</accession>
<dbReference type="PANTHER" id="PTHR42718:SF9">
    <property type="entry name" value="MAJOR FACILITATOR SUPERFAMILY MULTIDRUG TRANSPORTER MFSC"/>
    <property type="match status" value="1"/>
</dbReference>
<evidence type="ECO:0000256" key="8">
    <source>
        <dbReference type="SAM" id="Phobius"/>
    </source>
</evidence>
<dbReference type="PANTHER" id="PTHR42718">
    <property type="entry name" value="MAJOR FACILITATOR SUPERFAMILY MULTIDRUG TRANSPORTER MFSC"/>
    <property type="match status" value="1"/>
</dbReference>
<dbReference type="EMBL" id="LT629690">
    <property type="protein sequence ID" value="SDE64198.1"/>
    <property type="molecule type" value="Genomic_DNA"/>
</dbReference>
<evidence type="ECO:0000256" key="6">
    <source>
        <dbReference type="ARBA" id="ARBA00022989"/>
    </source>
</evidence>
<evidence type="ECO:0000256" key="5">
    <source>
        <dbReference type="ARBA" id="ARBA00022692"/>
    </source>
</evidence>
<dbReference type="NCBIfam" id="TIGR00711">
    <property type="entry name" value="efflux_EmrB"/>
    <property type="match status" value="1"/>
</dbReference>
<dbReference type="GO" id="GO:0005886">
    <property type="term" value="C:plasma membrane"/>
    <property type="evidence" value="ECO:0007669"/>
    <property type="project" value="UniProtKB-SubCell"/>
</dbReference>
<evidence type="ECO:0000256" key="3">
    <source>
        <dbReference type="ARBA" id="ARBA00022448"/>
    </source>
</evidence>
<organism evidence="10 11">
    <name type="scientific">Terriglobus roseus</name>
    <dbReference type="NCBI Taxonomy" id="392734"/>
    <lineage>
        <taxon>Bacteria</taxon>
        <taxon>Pseudomonadati</taxon>
        <taxon>Acidobacteriota</taxon>
        <taxon>Terriglobia</taxon>
        <taxon>Terriglobales</taxon>
        <taxon>Acidobacteriaceae</taxon>
        <taxon>Terriglobus</taxon>
    </lineage>
</organism>
<feature type="domain" description="Major facilitator superfamily (MFS) profile" evidence="9">
    <location>
        <begin position="17"/>
        <end position="452"/>
    </location>
</feature>
<gene>
    <name evidence="10" type="ORF">SAMN05444167_0015</name>
</gene>
<dbReference type="SUPFAM" id="SSF103473">
    <property type="entry name" value="MFS general substrate transporter"/>
    <property type="match status" value="1"/>
</dbReference>
<feature type="transmembrane region" description="Helical" evidence="8">
    <location>
        <begin position="354"/>
        <end position="378"/>
    </location>
</feature>
<feature type="transmembrane region" description="Helical" evidence="8">
    <location>
        <begin position="52"/>
        <end position="71"/>
    </location>
</feature>
<protein>
    <submittedName>
        <fullName evidence="10">Drug resistance transporter, EmrB/QacA subfamily</fullName>
    </submittedName>
</protein>
<feature type="transmembrane region" description="Helical" evidence="8">
    <location>
        <begin position="301"/>
        <end position="319"/>
    </location>
</feature>
<feature type="transmembrane region" description="Helical" evidence="8">
    <location>
        <begin position="227"/>
        <end position="244"/>
    </location>
</feature>
<evidence type="ECO:0000256" key="2">
    <source>
        <dbReference type="ARBA" id="ARBA00008537"/>
    </source>
</evidence>
<dbReference type="Pfam" id="PF07690">
    <property type="entry name" value="MFS_1"/>
    <property type="match status" value="2"/>
</dbReference>
<dbReference type="Gene3D" id="1.20.1250.20">
    <property type="entry name" value="MFS general substrate transporter like domains"/>
    <property type="match status" value="1"/>
</dbReference>
<feature type="transmembrane region" description="Helical" evidence="8">
    <location>
        <begin position="426"/>
        <end position="448"/>
    </location>
</feature>
<dbReference type="RefSeq" id="WP_231966643.1">
    <property type="nucleotide sequence ID" value="NZ_LT629690.1"/>
</dbReference>
<dbReference type="InterPro" id="IPR004638">
    <property type="entry name" value="EmrB-like"/>
</dbReference>